<organism evidence="2 3">
    <name type="scientific">Thiohalorhabdus denitrificans</name>
    <dbReference type="NCBI Taxonomy" id="381306"/>
    <lineage>
        <taxon>Bacteria</taxon>
        <taxon>Pseudomonadati</taxon>
        <taxon>Pseudomonadota</taxon>
        <taxon>Gammaproteobacteria</taxon>
        <taxon>Thiohalorhabdales</taxon>
        <taxon>Thiohalorhabdaceae</taxon>
        <taxon>Thiohalorhabdus</taxon>
    </lineage>
</organism>
<dbReference type="Pfam" id="PF01814">
    <property type="entry name" value="Hemerythrin"/>
    <property type="match status" value="1"/>
</dbReference>
<feature type="domain" description="Hemerythrin-like" evidence="1">
    <location>
        <begin position="13"/>
        <end position="156"/>
    </location>
</feature>
<evidence type="ECO:0000259" key="1">
    <source>
        <dbReference type="Pfam" id="PF01814"/>
    </source>
</evidence>
<accession>A0A1G5BRK6</accession>
<reference evidence="3" key="1">
    <citation type="submission" date="2016-10" db="EMBL/GenBank/DDBJ databases">
        <authorList>
            <person name="Varghese N."/>
        </authorList>
    </citation>
    <scope>NUCLEOTIDE SEQUENCE [LARGE SCALE GENOMIC DNA]</scope>
    <source>
        <strain evidence="3">HL 19</strain>
    </source>
</reference>
<keyword evidence="3" id="KW-1185">Reference proteome</keyword>
<dbReference type="AlphaFoldDB" id="A0A1G5BRK6"/>
<dbReference type="InterPro" id="IPR012312">
    <property type="entry name" value="Hemerythrin-like"/>
</dbReference>
<dbReference type="Proteomes" id="UP000183104">
    <property type="component" value="Unassembled WGS sequence"/>
</dbReference>
<dbReference type="GO" id="GO:0005886">
    <property type="term" value="C:plasma membrane"/>
    <property type="evidence" value="ECO:0007669"/>
    <property type="project" value="TreeGrafter"/>
</dbReference>
<dbReference type="OrthoDB" id="9780392at2"/>
<dbReference type="PANTHER" id="PTHR39966">
    <property type="entry name" value="BLL2471 PROTEIN-RELATED"/>
    <property type="match status" value="1"/>
</dbReference>
<sequence length="182" mass="20704">MPLDDGSAPDFDTPLQLLRACHGRVERFAELAAHIADHLEEGTPPGRPVRESSGQVLRYFNQAAPLHHADEEEDLLPRLRPRLGPEEASELTALLAELAAEHEALDERWRELRPLLEALHDGRGVDRERYTEAARHFRDGQLDHVRRENAHLLPAAERLLDEEDRRALGAAMAQRRGVRHNR</sequence>
<dbReference type="Gene3D" id="1.20.120.520">
    <property type="entry name" value="nmb1532 protein domain like"/>
    <property type="match status" value="1"/>
</dbReference>
<proteinExistence type="predicted"/>
<evidence type="ECO:0000313" key="3">
    <source>
        <dbReference type="Proteomes" id="UP000183104"/>
    </source>
</evidence>
<dbReference type="PANTHER" id="PTHR39966:SF3">
    <property type="entry name" value="DUF438 DOMAIN-CONTAINING PROTEIN"/>
    <property type="match status" value="1"/>
</dbReference>
<evidence type="ECO:0000313" key="2">
    <source>
        <dbReference type="EMBL" id="SCX92550.1"/>
    </source>
</evidence>
<dbReference type="RefSeq" id="WP_054966730.1">
    <property type="nucleotide sequence ID" value="NZ_FMUN01000002.1"/>
</dbReference>
<dbReference type="EMBL" id="FMUN01000002">
    <property type="protein sequence ID" value="SCX92550.1"/>
    <property type="molecule type" value="Genomic_DNA"/>
</dbReference>
<name>A0A1G5BRK6_9GAMM</name>
<protein>
    <submittedName>
        <fullName evidence="2">Hemerythrin HHE cation binding domain-containing protein</fullName>
    </submittedName>
</protein>
<gene>
    <name evidence="2" type="ORF">SAMN05661077_0735</name>
</gene>